<reference evidence="3" key="1">
    <citation type="submission" date="2021-04" db="EMBL/GenBank/DDBJ databases">
        <title>Genome based classification of Actinospica acidithermotolerans sp. nov., an actinobacterium isolated from an Indonesian hot spring.</title>
        <authorList>
            <person name="Kusuma A.B."/>
            <person name="Putra K.E."/>
            <person name="Nafisah S."/>
            <person name="Loh J."/>
            <person name="Nouioui I."/>
            <person name="Goodfellow M."/>
        </authorList>
    </citation>
    <scope>NUCLEOTIDE SEQUENCE</scope>
    <source>
        <strain evidence="3">DSM 45618</strain>
    </source>
</reference>
<dbReference type="SUPFAM" id="SSF46689">
    <property type="entry name" value="Homeodomain-like"/>
    <property type="match status" value="1"/>
</dbReference>
<dbReference type="Gene3D" id="1.10.10.60">
    <property type="entry name" value="Homeodomain-like"/>
    <property type="match status" value="1"/>
</dbReference>
<gene>
    <name evidence="3" type="ORF">KGA66_22995</name>
</gene>
<dbReference type="Pfam" id="PF02796">
    <property type="entry name" value="HTH_7"/>
    <property type="match status" value="1"/>
</dbReference>
<comment type="caution">
    <text evidence="3">The sequence shown here is derived from an EMBL/GenBank/DDBJ whole genome shotgun (WGS) entry which is preliminary data.</text>
</comment>
<dbReference type="EMBL" id="JAGSXH010000108">
    <property type="protein sequence ID" value="MBS2965931.1"/>
    <property type="molecule type" value="Genomic_DNA"/>
</dbReference>
<sequence>MSQKLDKHPESLTSRPWGKKPKLSDKQQRELRRMHGTGEYTIADLAEVFSVSRPTVYRVLQRVPAQNGAAGETGSRA</sequence>
<organism evidence="3 4">
    <name type="scientific">Actinocrinis puniceicyclus</name>
    <dbReference type="NCBI Taxonomy" id="977794"/>
    <lineage>
        <taxon>Bacteria</taxon>
        <taxon>Bacillati</taxon>
        <taxon>Actinomycetota</taxon>
        <taxon>Actinomycetes</taxon>
        <taxon>Catenulisporales</taxon>
        <taxon>Actinospicaceae</taxon>
        <taxon>Actinocrinis</taxon>
    </lineage>
</organism>
<evidence type="ECO:0000313" key="3">
    <source>
        <dbReference type="EMBL" id="MBS2965931.1"/>
    </source>
</evidence>
<dbReference type="GO" id="GO:0000150">
    <property type="term" value="F:DNA strand exchange activity"/>
    <property type="evidence" value="ECO:0007669"/>
    <property type="project" value="InterPro"/>
</dbReference>
<evidence type="ECO:0000313" key="4">
    <source>
        <dbReference type="Proteomes" id="UP000677913"/>
    </source>
</evidence>
<dbReference type="InterPro" id="IPR006120">
    <property type="entry name" value="Resolvase_HTH_dom"/>
</dbReference>
<evidence type="ECO:0000256" key="1">
    <source>
        <dbReference type="SAM" id="MobiDB-lite"/>
    </source>
</evidence>
<feature type="domain" description="Resolvase HTH" evidence="2">
    <location>
        <begin position="18"/>
        <end position="61"/>
    </location>
</feature>
<feature type="compositionally biased region" description="Basic and acidic residues" evidence="1">
    <location>
        <begin position="1"/>
        <end position="10"/>
    </location>
</feature>
<feature type="region of interest" description="Disordered" evidence="1">
    <location>
        <begin position="1"/>
        <end position="29"/>
    </location>
</feature>
<dbReference type="InterPro" id="IPR009057">
    <property type="entry name" value="Homeodomain-like_sf"/>
</dbReference>
<keyword evidence="4" id="KW-1185">Reference proteome</keyword>
<accession>A0A8J8BF87</accession>
<evidence type="ECO:0000259" key="2">
    <source>
        <dbReference type="Pfam" id="PF02796"/>
    </source>
</evidence>
<dbReference type="Proteomes" id="UP000677913">
    <property type="component" value="Unassembled WGS sequence"/>
</dbReference>
<name>A0A8J8BF87_9ACTN</name>
<dbReference type="CDD" id="cd00569">
    <property type="entry name" value="HTH_Hin_like"/>
    <property type="match status" value="1"/>
</dbReference>
<proteinExistence type="predicted"/>
<protein>
    <submittedName>
        <fullName evidence="3">Hin recombinase</fullName>
    </submittedName>
</protein>
<dbReference type="AlphaFoldDB" id="A0A8J8BF87"/>
<dbReference type="GO" id="GO:0003677">
    <property type="term" value="F:DNA binding"/>
    <property type="evidence" value="ECO:0007669"/>
    <property type="project" value="InterPro"/>
</dbReference>